<dbReference type="AlphaFoldDB" id="A0A4P2QLE6"/>
<feature type="region of interest" description="Disordered" evidence="1">
    <location>
        <begin position="18"/>
        <end position="53"/>
    </location>
</feature>
<dbReference type="EMBL" id="CP012672">
    <property type="protein sequence ID" value="AUX30636.1"/>
    <property type="molecule type" value="Genomic_DNA"/>
</dbReference>
<evidence type="ECO:0000313" key="3">
    <source>
        <dbReference type="Proteomes" id="UP000295497"/>
    </source>
</evidence>
<evidence type="ECO:0000313" key="2">
    <source>
        <dbReference type="EMBL" id="AUX30636.1"/>
    </source>
</evidence>
<sequence length="141" mass="13593">MIAIAALLLAACGDAHPPGGPPRGAAQPPEAAVTPTAASTATVAGGPTGSPLPPGPATCAAASDCVIVAAGDRCCSCGTISSRAVASASNLMIYDGSGDFFRELNARSPPACRNLQCSPCPPPPQLACVAGTCQAAPQPGP</sequence>
<feature type="compositionally biased region" description="Low complexity" evidence="1">
    <location>
        <begin position="18"/>
        <end position="45"/>
    </location>
</feature>
<dbReference type="Proteomes" id="UP000295497">
    <property type="component" value="Chromosome"/>
</dbReference>
<protein>
    <submittedName>
        <fullName evidence="2">Uncharacterized protein</fullName>
    </submittedName>
</protein>
<evidence type="ECO:0000256" key="1">
    <source>
        <dbReference type="SAM" id="MobiDB-lite"/>
    </source>
</evidence>
<name>A0A4P2QLE6_SORCE</name>
<accession>A0A4P2QLE6</accession>
<organism evidence="2 3">
    <name type="scientific">Sorangium cellulosum</name>
    <name type="common">Polyangium cellulosum</name>
    <dbReference type="NCBI Taxonomy" id="56"/>
    <lineage>
        <taxon>Bacteria</taxon>
        <taxon>Pseudomonadati</taxon>
        <taxon>Myxococcota</taxon>
        <taxon>Polyangia</taxon>
        <taxon>Polyangiales</taxon>
        <taxon>Polyangiaceae</taxon>
        <taxon>Sorangium</taxon>
    </lineage>
</organism>
<proteinExistence type="predicted"/>
<dbReference type="RefSeq" id="WP_129574583.1">
    <property type="nucleotide sequence ID" value="NZ_CP012672.1"/>
</dbReference>
<reference evidence="2 3" key="1">
    <citation type="submission" date="2015-09" db="EMBL/GenBank/DDBJ databases">
        <title>Sorangium comparison.</title>
        <authorList>
            <person name="Zaburannyi N."/>
            <person name="Bunk B."/>
            <person name="Overmann J."/>
            <person name="Mueller R."/>
        </authorList>
    </citation>
    <scope>NUCLEOTIDE SEQUENCE [LARGE SCALE GENOMIC DNA]</scope>
    <source>
        <strain evidence="2 3">So ce836</strain>
    </source>
</reference>
<gene>
    <name evidence="2" type="ORF">SOCE836_027450</name>
</gene>